<feature type="compositionally biased region" description="Basic and acidic residues" evidence="2">
    <location>
        <begin position="232"/>
        <end position="244"/>
    </location>
</feature>
<protein>
    <recommendedName>
        <fullName evidence="3">Flavodoxin-like domain-containing protein</fullName>
    </recommendedName>
</protein>
<dbReference type="eggNOG" id="ENOG502SE7K">
    <property type="taxonomic scope" value="Eukaryota"/>
</dbReference>
<dbReference type="PANTHER" id="PTHR19384">
    <property type="entry name" value="NITRIC OXIDE SYNTHASE-RELATED"/>
    <property type="match status" value="1"/>
</dbReference>
<organism evidence="4 5">
    <name type="scientific">Emiliania huxleyi (strain CCMP1516)</name>
    <dbReference type="NCBI Taxonomy" id="280463"/>
    <lineage>
        <taxon>Eukaryota</taxon>
        <taxon>Haptista</taxon>
        <taxon>Haptophyta</taxon>
        <taxon>Prymnesiophyceae</taxon>
        <taxon>Isochrysidales</taxon>
        <taxon>Noelaerhabdaceae</taxon>
        <taxon>Emiliania</taxon>
    </lineage>
</organism>
<dbReference type="PRINTS" id="PR00369">
    <property type="entry name" value="FLAVODOXIN"/>
</dbReference>
<keyword evidence="1" id="KW-0285">Flavoprotein</keyword>
<evidence type="ECO:0000313" key="4">
    <source>
        <dbReference type="EnsemblProtists" id="EOD21425"/>
    </source>
</evidence>
<dbReference type="GO" id="GO:0010181">
    <property type="term" value="F:FMN binding"/>
    <property type="evidence" value="ECO:0007669"/>
    <property type="project" value="InterPro"/>
</dbReference>
<dbReference type="InterPro" id="IPR029039">
    <property type="entry name" value="Flavoprotein-like_sf"/>
</dbReference>
<dbReference type="InterPro" id="IPR008254">
    <property type="entry name" value="Flavodoxin/NO_synth"/>
</dbReference>
<dbReference type="AlphaFoldDB" id="A0A0D3JD40"/>
<dbReference type="GeneID" id="17266969"/>
<dbReference type="GO" id="GO:0005829">
    <property type="term" value="C:cytosol"/>
    <property type="evidence" value="ECO:0007669"/>
    <property type="project" value="TreeGrafter"/>
</dbReference>
<name>A0A0D3JD40_EMIH1</name>
<dbReference type="Gene3D" id="3.40.50.360">
    <property type="match status" value="1"/>
</dbReference>
<dbReference type="KEGG" id="ehx:EMIHUDRAFT_444455"/>
<dbReference type="STRING" id="2903.R1E3L5"/>
<dbReference type="InterPro" id="IPR001094">
    <property type="entry name" value="Flavdoxin-like"/>
</dbReference>
<dbReference type="Pfam" id="PF00258">
    <property type="entry name" value="Flavodoxin_1"/>
    <property type="match status" value="1"/>
</dbReference>
<dbReference type="GO" id="GO:0016491">
    <property type="term" value="F:oxidoreductase activity"/>
    <property type="evidence" value="ECO:0007669"/>
    <property type="project" value="TreeGrafter"/>
</dbReference>
<dbReference type="RefSeq" id="XP_005773854.1">
    <property type="nucleotide sequence ID" value="XM_005773797.1"/>
</dbReference>
<dbReference type="PaxDb" id="2903-EOD21425"/>
<evidence type="ECO:0000259" key="3">
    <source>
        <dbReference type="PROSITE" id="PS50902"/>
    </source>
</evidence>
<dbReference type="SUPFAM" id="SSF52218">
    <property type="entry name" value="Flavoproteins"/>
    <property type="match status" value="1"/>
</dbReference>
<reference evidence="5" key="1">
    <citation type="journal article" date="2013" name="Nature">
        <title>Pan genome of the phytoplankton Emiliania underpins its global distribution.</title>
        <authorList>
            <person name="Read B.A."/>
            <person name="Kegel J."/>
            <person name="Klute M.J."/>
            <person name="Kuo A."/>
            <person name="Lefebvre S.C."/>
            <person name="Maumus F."/>
            <person name="Mayer C."/>
            <person name="Miller J."/>
            <person name="Monier A."/>
            <person name="Salamov A."/>
            <person name="Young J."/>
            <person name="Aguilar M."/>
            <person name="Claverie J.M."/>
            <person name="Frickenhaus S."/>
            <person name="Gonzalez K."/>
            <person name="Herman E.K."/>
            <person name="Lin Y.C."/>
            <person name="Napier J."/>
            <person name="Ogata H."/>
            <person name="Sarno A.F."/>
            <person name="Shmutz J."/>
            <person name="Schroeder D."/>
            <person name="de Vargas C."/>
            <person name="Verret F."/>
            <person name="von Dassow P."/>
            <person name="Valentin K."/>
            <person name="Van de Peer Y."/>
            <person name="Wheeler G."/>
            <person name="Dacks J.B."/>
            <person name="Delwiche C.F."/>
            <person name="Dyhrman S.T."/>
            <person name="Glockner G."/>
            <person name="John U."/>
            <person name="Richards T."/>
            <person name="Worden A.Z."/>
            <person name="Zhang X."/>
            <person name="Grigoriev I.V."/>
            <person name="Allen A.E."/>
            <person name="Bidle K."/>
            <person name="Borodovsky M."/>
            <person name="Bowler C."/>
            <person name="Brownlee C."/>
            <person name="Cock J.M."/>
            <person name="Elias M."/>
            <person name="Gladyshev V.N."/>
            <person name="Groth M."/>
            <person name="Guda C."/>
            <person name="Hadaegh A."/>
            <person name="Iglesias-Rodriguez M.D."/>
            <person name="Jenkins J."/>
            <person name="Jones B.M."/>
            <person name="Lawson T."/>
            <person name="Leese F."/>
            <person name="Lindquist E."/>
            <person name="Lobanov A."/>
            <person name="Lomsadze A."/>
            <person name="Malik S.B."/>
            <person name="Marsh M.E."/>
            <person name="Mackinder L."/>
            <person name="Mock T."/>
            <person name="Mueller-Roeber B."/>
            <person name="Pagarete A."/>
            <person name="Parker M."/>
            <person name="Probert I."/>
            <person name="Quesneville H."/>
            <person name="Raines C."/>
            <person name="Rensing S.A."/>
            <person name="Riano-Pachon D.M."/>
            <person name="Richier S."/>
            <person name="Rokitta S."/>
            <person name="Shiraiwa Y."/>
            <person name="Soanes D.M."/>
            <person name="van der Giezen M."/>
            <person name="Wahlund T.M."/>
            <person name="Williams B."/>
            <person name="Wilson W."/>
            <person name="Wolfe G."/>
            <person name="Wurch L.L."/>
        </authorList>
    </citation>
    <scope>NUCLEOTIDE SEQUENCE</scope>
</reference>
<reference evidence="4" key="2">
    <citation type="submission" date="2024-10" db="UniProtKB">
        <authorList>
            <consortium name="EnsemblProtists"/>
        </authorList>
    </citation>
    <scope>IDENTIFICATION</scope>
</reference>
<accession>A0A0D3JD40</accession>
<evidence type="ECO:0000313" key="5">
    <source>
        <dbReference type="Proteomes" id="UP000013827"/>
    </source>
</evidence>
<evidence type="ECO:0000256" key="1">
    <source>
        <dbReference type="ARBA" id="ARBA00022630"/>
    </source>
</evidence>
<sequence>MPDSPARVLVVYGSEGGNARRAITKCVRAWERECDGSYAVERVVAGCELDCPVDELASRYEVLIVATSSFGEGDPPENYLPFLLGLLRAKEAAARGGGGGGPPLRGLQHAVLGFGQSVFATYQNCPRWTDKLLGELGSRRFVRRVEVDEANDEAPADEGGDYFGSGGAGSVRDVGALPEGALDPDAGLERRRGVDRFRFEVQWALTHARDTAGEPPVCGWGRNCSRRPHSSAHGERKEEPARPEVVRDRALLAGPLLRLLLAGAAAAAAAAAAAGYELRLAW</sequence>
<dbReference type="PROSITE" id="PS50902">
    <property type="entry name" value="FLAVODOXIN_LIKE"/>
    <property type="match status" value="1"/>
</dbReference>
<feature type="domain" description="Flavodoxin-like" evidence="3">
    <location>
        <begin position="8"/>
        <end position="167"/>
    </location>
</feature>
<feature type="region of interest" description="Disordered" evidence="2">
    <location>
        <begin position="216"/>
        <end position="244"/>
    </location>
</feature>
<evidence type="ECO:0000256" key="2">
    <source>
        <dbReference type="SAM" id="MobiDB-lite"/>
    </source>
</evidence>
<dbReference type="Proteomes" id="UP000013827">
    <property type="component" value="Unassembled WGS sequence"/>
</dbReference>
<keyword evidence="5" id="KW-1185">Reference proteome</keyword>
<dbReference type="GO" id="GO:0050660">
    <property type="term" value="F:flavin adenine dinucleotide binding"/>
    <property type="evidence" value="ECO:0007669"/>
    <property type="project" value="TreeGrafter"/>
</dbReference>
<proteinExistence type="predicted"/>
<dbReference type="HOGENOM" id="CLU_988447_0_0_1"/>
<dbReference type="EnsemblProtists" id="EOD21425">
    <property type="protein sequence ID" value="EOD21425"/>
    <property type="gene ID" value="EMIHUDRAFT_444455"/>
</dbReference>